<dbReference type="PROSITE" id="PS52053">
    <property type="entry name" value="NEL"/>
    <property type="match status" value="1"/>
</dbReference>
<dbReference type="Gene3D" id="1.20.58.360">
    <property type="entry name" value="Shigella T3SS effector IpaH defines"/>
    <property type="match status" value="1"/>
</dbReference>
<dbReference type="InterPro" id="IPR029487">
    <property type="entry name" value="NEL_dom"/>
</dbReference>
<keyword evidence="6" id="KW-0964">Secreted</keyword>
<organism evidence="9 10">
    <name type="scientific">Pseudomonas frederiksbergensis</name>
    <dbReference type="NCBI Taxonomy" id="104087"/>
    <lineage>
        <taxon>Bacteria</taxon>
        <taxon>Pseudomonadati</taxon>
        <taxon>Pseudomonadota</taxon>
        <taxon>Gammaproteobacteria</taxon>
        <taxon>Pseudomonadales</taxon>
        <taxon>Pseudomonadaceae</taxon>
        <taxon>Pseudomonas</taxon>
    </lineage>
</organism>
<dbReference type="EC" id="2.3.2.27" evidence="2"/>
<dbReference type="InterPro" id="IPR046673">
    <property type="entry name" value="ToxA_N"/>
</dbReference>
<evidence type="ECO:0000256" key="5">
    <source>
        <dbReference type="ARBA" id="ARBA00023026"/>
    </source>
</evidence>
<keyword evidence="3" id="KW-0433">Leucine-rich repeat</keyword>
<evidence type="ECO:0000256" key="2">
    <source>
        <dbReference type="ARBA" id="ARBA00012483"/>
    </source>
</evidence>
<keyword evidence="5" id="KW-0843">Virulence</keyword>
<proteinExistence type="inferred from homology"/>
<name>A0A423HPQ0_9PSED</name>
<dbReference type="PANTHER" id="PTHR48051:SF54">
    <property type="entry name" value="LEUCINE-RICH REPEAT-CONTAINING PROTEIN"/>
    <property type="match status" value="1"/>
</dbReference>
<dbReference type="InterPro" id="IPR032675">
    <property type="entry name" value="LRR_dom_sf"/>
</dbReference>
<dbReference type="GO" id="GO:0016567">
    <property type="term" value="P:protein ubiquitination"/>
    <property type="evidence" value="ECO:0007669"/>
    <property type="project" value="InterPro"/>
</dbReference>
<dbReference type="InterPro" id="IPR050216">
    <property type="entry name" value="LRR_domain-containing"/>
</dbReference>
<feature type="domain" description="NEL" evidence="8">
    <location>
        <begin position="1408"/>
        <end position="1695"/>
    </location>
</feature>
<keyword evidence="6" id="KW-0833">Ubl conjugation pathway</keyword>
<protein>
    <recommendedName>
        <fullName evidence="2">RING-type E3 ubiquitin transferase</fullName>
        <ecNumber evidence="2">2.3.2.27</ecNumber>
    </recommendedName>
</protein>
<evidence type="ECO:0000256" key="7">
    <source>
        <dbReference type="SAM" id="MobiDB-lite"/>
    </source>
</evidence>
<dbReference type="GO" id="GO:0061630">
    <property type="term" value="F:ubiquitin protein ligase activity"/>
    <property type="evidence" value="ECO:0007669"/>
    <property type="project" value="UniProtKB-EC"/>
</dbReference>
<dbReference type="Gene3D" id="3.80.10.10">
    <property type="entry name" value="Ribonuclease Inhibitor"/>
    <property type="match status" value="1"/>
</dbReference>
<comment type="similarity">
    <text evidence="6">Belongs to the LRR-containing bacterial E3 ligase family.</text>
</comment>
<evidence type="ECO:0000259" key="8">
    <source>
        <dbReference type="PROSITE" id="PS52053"/>
    </source>
</evidence>
<dbReference type="RefSeq" id="WP_123358643.1">
    <property type="nucleotide sequence ID" value="NZ_MOBM01000019.1"/>
</dbReference>
<keyword evidence="6" id="KW-1035">Host cytoplasm</keyword>
<feature type="compositionally biased region" description="Polar residues" evidence="7">
    <location>
        <begin position="1"/>
        <end position="16"/>
    </location>
</feature>
<comment type="PTM">
    <text evidence="6">Ubiquitinated in the presence of host E1 ubiquitin-activating enzyme, E2 ubiquitin-conjugating enzyme and ubiquitin.</text>
</comment>
<dbReference type="SUPFAM" id="SSF52058">
    <property type="entry name" value="L domain-like"/>
    <property type="match status" value="1"/>
</dbReference>
<evidence type="ECO:0000256" key="1">
    <source>
        <dbReference type="ARBA" id="ARBA00000900"/>
    </source>
</evidence>
<keyword evidence="6" id="KW-0808">Transferase</keyword>
<feature type="active site" description="Glycyl thioester intermediate" evidence="6">
    <location>
        <position position="1499"/>
    </location>
</feature>
<comment type="catalytic activity">
    <reaction evidence="1">
        <text>S-ubiquitinyl-[E2 ubiquitin-conjugating enzyme]-L-cysteine + [acceptor protein]-L-lysine = [E2 ubiquitin-conjugating enzyme]-L-cysteine + N(6)-ubiquitinyl-[acceptor protein]-L-lysine.</text>
        <dbReference type="EC" id="2.3.2.27"/>
    </reaction>
</comment>
<feature type="region of interest" description="Disordered" evidence="7">
    <location>
        <begin position="1"/>
        <end position="24"/>
    </location>
</feature>
<evidence type="ECO:0000256" key="4">
    <source>
        <dbReference type="ARBA" id="ARBA00022737"/>
    </source>
</evidence>
<evidence type="ECO:0000313" key="9">
    <source>
        <dbReference type="EMBL" id="RON15189.1"/>
    </source>
</evidence>
<sequence length="1695" mass="191364">MPELQGSNPAGPSSPATKEDNGVHHQRIKQLIPKVITEAPRARLLTAVDVQPTFPAWYLKARPMDRDYLKQLFDERWRLQGPLDELLGNLQHDIKAFAEPLLKTMLLSNFNEHGNPNDLQLRLYVPNKVASVIDTQASTIRHSTLLEAALHNFEEDETREGAFRSGSAVLRKDFRGDLHEIKVITPQKIAALCRRLDIGGQYQAHIKSLLTPADANAARLLKDSSIAHDKAVLKLASMTAYLKGDIGLHGYATIGGLIDGKSDIQWYGRPLQSHRLSLMGCRMTGVVLFSAVAEPTAVKKAIDGLTPDARKQWLDFSRRATSSLPDGFDTFRMLKAFFANGPKGVVEEMLRKDEIYSQNRLGGHLIAWVPDDPDHPLKEYASLTDFMKTLIGQLRENDYQRFFSRFVAQKDKAIFFSRVNERLKTITWQQREPLDMGPWWRETPVENPDAEPVTHLISDDLWDRLFRERRDKAIADARLIAVPTDDEDANARWKRLSGYLDIAWNVFNFGAMLVPVLGPAMLGLMAAQLLAELVEGIEDWSKGDVEEGAAHINSVLINSAQLALMSMGHVLPKSPTPIRPSPLIDNLKPVELPSGKTRLIKPDHAPYEHRLTLPETITPDDLGVIEHDGRKVLPLEDKQFVLKEDPLTGQPRLQHPKRPDAYQLNIEHNGAGAWHTEFEQPIEWDKGKLLRRLGPSVDGLSDEVLDQVRQVSGVDEGVLRRMHVENDPPAPLLMDTLKRFKACADADKLSTQILNGQVPQELSEKVTGFVTALHGWPESRALVLEADAASGRPSLSFGAAEAAPENTLNVSRADVCEGRLPARVVDALSEAQLQDWFGSEVPKERLARIAELQKRIAHQARGSKKKLFDTLYEAREITGDARINLLQRDFPDLSNATAQALLNDAAEAELLKLTQDRRIPLRLREMARSSVFGLRLSRAYEGLYLDELSNADTPRLALHTLENWPKWPKDMRIEVRQFSFTGALHDSVGPLDASVRKVLVLREDGRYDAYDNEGTHLHGADDLYGALLHALPDAGRKTLGYEINQGAQLHQAVKQTPLAHDTFSKTLLDHPIRKPAYDPQIMRLRGGMRTYRVRSPDPDLLRIRTRSLYPGLDDSQVQALLNDFGEWADERLTALETEFDRFNESMSRWLNRPTQAWRLTPEGVSEWNSRNAIYAKLCRCWQRTGPAGVEAPGIVAPQALNLDGFPLDRHLPTMPELSGSFDHVTELHLNNTGLSNAQVGFLRPFRQLRHLNMPQNSLTSFPQEIGNMRWLTHLVLSDNNISLDSEGIAHLRGLTRLRLLRLNNNPLRLPPDVSRMPRLQAVTLDHGQLDTWPTGYLGRNRPRNIYLNLEFNVLTQIPEVAPGSFRAELLARTFFTREESWISPENLEQVRTYIESLGLDPDRAYPPRGVLDSSEWGEGLSNAEWNAKQEIWDNVEDEHGSVPFFNEIRRLTESYDFRADNKSYRTELTAKVWRMLEAMAENTELREKLFAEATSTTNCADGGTQLFNAMGVEVLVHEAHGLANPGLVEAELLQLARGKARLDELGRIARERVAERLRAGETFYRPGTEGGTIDEVEVHLAYMTDLAERLDLPWQARGMQFRAISRVSKEMIEAACQRVLALEEGDLLTERILEQPIWQTFMETTYRQEFDALKLRLENAEDEEVFQAIKDLEKTLTRQALDRARLDKVNTSIGS</sequence>
<dbReference type="EMBL" id="MOBM01000019">
    <property type="protein sequence ID" value="RON15189.1"/>
    <property type="molecule type" value="Genomic_DNA"/>
</dbReference>
<dbReference type="Pfam" id="PF14496">
    <property type="entry name" value="NEL"/>
    <property type="match status" value="1"/>
</dbReference>
<dbReference type="Pfam" id="PF20178">
    <property type="entry name" value="ToxA_N"/>
    <property type="match status" value="2"/>
</dbReference>
<keyword evidence="4" id="KW-0677">Repeat</keyword>
<reference evidence="9 10" key="1">
    <citation type="submission" date="2016-10" db="EMBL/GenBank/DDBJ databases">
        <title>Comparative genome analysis of multiple Pseudomonas spp. focuses on biocontrol and plant growth promoting traits.</title>
        <authorList>
            <person name="Tao X.-Y."/>
            <person name="Taylor C.G."/>
        </authorList>
    </citation>
    <scope>NUCLEOTIDE SEQUENCE [LARGE SCALE GENOMIC DNA]</scope>
    <source>
        <strain evidence="9 10">36C6</strain>
    </source>
</reference>
<accession>A0A423HPQ0</accession>
<comment type="caution">
    <text evidence="9">The sequence shown here is derived from an EMBL/GenBank/DDBJ whole genome shotgun (WGS) entry which is preliminary data.</text>
</comment>
<evidence type="ECO:0000256" key="6">
    <source>
        <dbReference type="PROSITE-ProRule" id="PRU01398"/>
    </source>
</evidence>
<gene>
    <name evidence="9" type="ORF">BK662_13845</name>
</gene>
<evidence type="ECO:0000256" key="3">
    <source>
        <dbReference type="ARBA" id="ARBA00022614"/>
    </source>
</evidence>
<keyword evidence="6" id="KW-0832">Ubl conjugation</keyword>
<dbReference type="PANTHER" id="PTHR48051">
    <property type="match status" value="1"/>
</dbReference>
<evidence type="ECO:0000313" key="10">
    <source>
        <dbReference type="Proteomes" id="UP000284002"/>
    </source>
</evidence>
<dbReference type="Proteomes" id="UP000284002">
    <property type="component" value="Unassembled WGS sequence"/>
</dbReference>
<dbReference type="GO" id="GO:0005576">
    <property type="term" value="C:extracellular region"/>
    <property type="evidence" value="ECO:0007669"/>
    <property type="project" value="UniProtKB-UniRule"/>
</dbReference>
<dbReference type="GO" id="GO:0005737">
    <property type="term" value="C:cytoplasm"/>
    <property type="evidence" value="ECO:0007669"/>
    <property type="project" value="TreeGrafter"/>
</dbReference>